<evidence type="ECO:0000259" key="1">
    <source>
        <dbReference type="Pfam" id="PF00512"/>
    </source>
</evidence>
<evidence type="ECO:0000313" key="2">
    <source>
        <dbReference type="EMBL" id="MPN59078.1"/>
    </source>
</evidence>
<comment type="caution">
    <text evidence="2">The sequence shown here is derived from an EMBL/GenBank/DDBJ whole genome shotgun (WGS) entry which is preliminary data.</text>
</comment>
<dbReference type="EMBL" id="VSSQ01132651">
    <property type="protein sequence ID" value="MPN59078.1"/>
    <property type="molecule type" value="Genomic_DNA"/>
</dbReference>
<reference evidence="2" key="1">
    <citation type="submission" date="2019-08" db="EMBL/GenBank/DDBJ databases">
        <authorList>
            <person name="Kucharzyk K."/>
            <person name="Murdoch R.W."/>
            <person name="Higgins S."/>
            <person name="Loffler F."/>
        </authorList>
    </citation>
    <scope>NUCLEOTIDE SEQUENCE</scope>
</reference>
<dbReference type="SUPFAM" id="SSF47384">
    <property type="entry name" value="Homodimeric domain of signal transducing histidine kinase"/>
    <property type="match status" value="1"/>
</dbReference>
<dbReference type="InterPro" id="IPR036097">
    <property type="entry name" value="HisK_dim/P_sf"/>
</dbReference>
<sequence length="63" mass="7467">MVDDLEESTKRLTAGEREQAWREMARQIAHEIKNPLTPMRLSIQHLVRMKSQGIQDWPNNLMH</sequence>
<dbReference type="CDD" id="cd00082">
    <property type="entry name" value="HisKA"/>
    <property type="match status" value="1"/>
</dbReference>
<dbReference type="Gene3D" id="1.10.287.130">
    <property type="match status" value="1"/>
</dbReference>
<gene>
    <name evidence="2" type="ORF">SDC9_206796</name>
</gene>
<organism evidence="2">
    <name type="scientific">bioreactor metagenome</name>
    <dbReference type="NCBI Taxonomy" id="1076179"/>
    <lineage>
        <taxon>unclassified sequences</taxon>
        <taxon>metagenomes</taxon>
        <taxon>ecological metagenomes</taxon>
    </lineage>
</organism>
<dbReference type="AlphaFoldDB" id="A0A645J602"/>
<dbReference type="GO" id="GO:0000155">
    <property type="term" value="F:phosphorelay sensor kinase activity"/>
    <property type="evidence" value="ECO:0007669"/>
    <property type="project" value="InterPro"/>
</dbReference>
<name>A0A645J602_9ZZZZ</name>
<dbReference type="Pfam" id="PF00512">
    <property type="entry name" value="HisKA"/>
    <property type="match status" value="1"/>
</dbReference>
<feature type="domain" description="Signal transduction histidine kinase dimerisation/phosphoacceptor" evidence="1">
    <location>
        <begin position="21"/>
        <end position="48"/>
    </location>
</feature>
<dbReference type="InterPro" id="IPR003661">
    <property type="entry name" value="HisK_dim/P_dom"/>
</dbReference>
<proteinExistence type="predicted"/>
<accession>A0A645J602</accession>
<protein>
    <recommendedName>
        <fullName evidence="1">Signal transduction histidine kinase dimerisation/phosphoacceptor domain-containing protein</fullName>
    </recommendedName>
</protein>